<proteinExistence type="predicted"/>
<evidence type="ECO:0000313" key="1">
    <source>
        <dbReference type="EMBL" id="KAH9767787.1"/>
    </source>
</evidence>
<keyword evidence="2" id="KW-1185">Reference proteome</keyword>
<name>A0ACB8L2Y3_CITSI</name>
<organism evidence="1 2">
    <name type="scientific">Citrus sinensis</name>
    <name type="common">Sweet orange</name>
    <name type="synonym">Citrus aurantium var. sinensis</name>
    <dbReference type="NCBI Taxonomy" id="2711"/>
    <lineage>
        <taxon>Eukaryota</taxon>
        <taxon>Viridiplantae</taxon>
        <taxon>Streptophyta</taxon>
        <taxon>Embryophyta</taxon>
        <taxon>Tracheophyta</taxon>
        <taxon>Spermatophyta</taxon>
        <taxon>Magnoliopsida</taxon>
        <taxon>eudicotyledons</taxon>
        <taxon>Gunneridae</taxon>
        <taxon>Pentapetalae</taxon>
        <taxon>rosids</taxon>
        <taxon>malvids</taxon>
        <taxon>Sapindales</taxon>
        <taxon>Rutaceae</taxon>
        <taxon>Aurantioideae</taxon>
        <taxon>Citrus</taxon>
    </lineage>
</organism>
<dbReference type="Proteomes" id="UP000829398">
    <property type="component" value="Chromosome 4"/>
</dbReference>
<gene>
    <name evidence="1" type="ORF">KPL71_011397</name>
</gene>
<evidence type="ECO:0000313" key="2">
    <source>
        <dbReference type="Proteomes" id="UP000829398"/>
    </source>
</evidence>
<reference evidence="2" key="1">
    <citation type="journal article" date="2023" name="Hortic. Res.">
        <title>A chromosome-level phased genome enabling allele-level studies in sweet orange: a case study on citrus Huanglongbing tolerance.</title>
        <authorList>
            <person name="Wu B."/>
            <person name="Yu Q."/>
            <person name="Deng Z."/>
            <person name="Duan Y."/>
            <person name="Luo F."/>
            <person name="Gmitter F. Jr."/>
        </authorList>
    </citation>
    <scope>NUCLEOTIDE SEQUENCE [LARGE SCALE GENOMIC DNA]</scope>
    <source>
        <strain evidence="2">cv. Valencia</strain>
    </source>
</reference>
<comment type="caution">
    <text evidence="1">The sequence shown here is derived from an EMBL/GenBank/DDBJ whole genome shotgun (WGS) entry which is preliminary data.</text>
</comment>
<accession>A0ACB8L2Y3</accession>
<protein>
    <submittedName>
        <fullName evidence="1">Ras-related protein RABE1a</fullName>
    </submittedName>
</protein>
<dbReference type="EMBL" id="CM039173">
    <property type="protein sequence ID" value="KAH9767787.1"/>
    <property type="molecule type" value="Genomic_DNA"/>
</dbReference>
<sequence>MAAPPARARADYDYLIKLLLIGDSGVGKSCLLLRFSDGSFTTSFITTIGIDFKIRTIELDGKRIKLQIWDTAGQERFRTITTAYYRGAMGILLVYDVTDESSFNNIRNWIRNIEQHASDNVNKILVGNKADMDESKRVIFLVIQSWDMHNFVMVGAQSFFGQEAPFCMHETILLTAQVHLVILKV</sequence>